<comment type="caution">
    <text evidence="1">The sequence shown here is derived from an EMBL/GenBank/DDBJ whole genome shotgun (WGS) entry which is preliminary data.</text>
</comment>
<dbReference type="Proteomes" id="UP000230363">
    <property type="component" value="Unassembled WGS sequence"/>
</dbReference>
<evidence type="ECO:0000313" key="2">
    <source>
        <dbReference type="Proteomes" id="UP000230363"/>
    </source>
</evidence>
<reference evidence="2" key="1">
    <citation type="submission" date="2017-09" db="EMBL/GenBank/DDBJ databases">
        <title>Depth-based differentiation of microbial function through sediment-hosted aquifers and enrichment of novel symbionts in the deep terrestrial subsurface.</title>
        <authorList>
            <person name="Probst A.J."/>
            <person name="Ladd B."/>
            <person name="Jarett J.K."/>
            <person name="Geller-Mcgrath D.E."/>
            <person name="Sieber C.M.K."/>
            <person name="Emerson J.B."/>
            <person name="Anantharaman K."/>
            <person name="Thomas B.C."/>
            <person name="Malmstrom R."/>
            <person name="Stieglmeier M."/>
            <person name="Klingl A."/>
            <person name="Woyke T."/>
            <person name="Ryan C.M."/>
            <person name="Banfield J.F."/>
        </authorList>
    </citation>
    <scope>NUCLEOTIDE SEQUENCE [LARGE SCALE GENOMIC DNA]</scope>
</reference>
<sequence>MPNITKQQALNRWDKLPMVLREAIFSERNADILWGVCETQHLSEDKIYRIATLAGDTIMGFIHPEDLAKEIKETTNIHSDIADLIVKEIDRKIF</sequence>
<organism evidence="1 2">
    <name type="scientific">Candidatus Wolfebacteria bacterium CG_4_10_14_0_8_um_filter_37_11</name>
    <dbReference type="NCBI Taxonomy" id="1975062"/>
    <lineage>
        <taxon>Bacteria</taxon>
        <taxon>Candidatus Wolfeibacteriota</taxon>
    </lineage>
</organism>
<evidence type="ECO:0000313" key="1">
    <source>
        <dbReference type="EMBL" id="PIY59551.1"/>
    </source>
</evidence>
<dbReference type="EMBL" id="PFKZ01000045">
    <property type="protein sequence ID" value="PIY59551.1"/>
    <property type="molecule type" value="Genomic_DNA"/>
</dbReference>
<proteinExistence type="predicted"/>
<gene>
    <name evidence="1" type="ORF">COY96_01175</name>
</gene>
<feature type="non-terminal residue" evidence="1">
    <location>
        <position position="94"/>
    </location>
</feature>
<name>A0A2M7Q7X5_9BACT</name>
<accession>A0A2M7Q7X5</accession>
<dbReference type="AlphaFoldDB" id="A0A2M7Q7X5"/>
<protein>
    <submittedName>
        <fullName evidence="1">Uncharacterized protein</fullName>
    </submittedName>
</protein>